<dbReference type="PANTHER" id="PTHR11685">
    <property type="entry name" value="RBR FAMILY RING FINGER AND IBR DOMAIN-CONTAINING"/>
    <property type="match status" value="1"/>
</dbReference>
<evidence type="ECO:0000256" key="2">
    <source>
        <dbReference type="ARBA" id="ARBA00012251"/>
    </source>
</evidence>
<evidence type="ECO:0000256" key="6">
    <source>
        <dbReference type="ARBA" id="ARBA00022771"/>
    </source>
</evidence>
<keyword evidence="3" id="KW-0808">Transferase</keyword>
<name>A0AAN6YX29_9PEZI</name>
<dbReference type="InterPro" id="IPR044066">
    <property type="entry name" value="TRIAD_supradom"/>
</dbReference>
<dbReference type="RefSeq" id="XP_064674830.1">
    <property type="nucleotide sequence ID" value="XM_064817200.1"/>
</dbReference>
<keyword evidence="7" id="KW-0833">Ubl conjugation pathway</keyword>
<dbReference type="GO" id="GO:0061630">
    <property type="term" value="F:ubiquitin protein ligase activity"/>
    <property type="evidence" value="ECO:0007669"/>
    <property type="project" value="UniProtKB-EC"/>
</dbReference>
<dbReference type="Proteomes" id="UP001302812">
    <property type="component" value="Unassembled WGS sequence"/>
</dbReference>
<dbReference type="EMBL" id="MU853332">
    <property type="protein sequence ID" value="KAK4117260.1"/>
    <property type="molecule type" value="Genomic_DNA"/>
</dbReference>
<comment type="catalytic activity">
    <reaction evidence="1">
        <text>[E2 ubiquitin-conjugating enzyme]-S-ubiquitinyl-L-cysteine + [acceptor protein]-L-lysine = [E2 ubiquitin-conjugating enzyme]-L-cysteine + [acceptor protein]-N(6)-ubiquitinyl-L-lysine.</text>
        <dbReference type="EC" id="2.3.2.31"/>
    </reaction>
</comment>
<evidence type="ECO:0000256" key="3">
    <source>
        <dbReference type="ARBA" id="ARBA00022679"/>
    </source>
</evidence>
<evidence type="ECO:0000256" key="4">
    <source>
        <dbReference type="ARBA" id="ARBA00022723"/>
    </source>
</evidence>
<dbReference type="PROSITE" id="PS51873">
    <property type="entry name" value="TRIAD"/>
    <property type="match status" value="1"/>
</dbReference>
<keyword evidence="4" id="KW-0479">Metal-binding</keyword>
<sequence length="232" mass="25725">MATHGELECIICASPISPSTYDTHNSLNKTPLPVLPCGHIQCLPCLRRNFTISLRSLPFQPARCCGRDGIEPSLLRACLALSSRESHAYREKLAEHDARHKVYCFDPRCSAFIPEALRVGGRTARCRRCWARTCLRCGAKAHFGPCGELGEGGGTEIGVQGTVKGESKQRKAPSDDERFRRLSKEKGWKPCPNCKRWVEKTDGCNHIACLCGTHFCYRCGRAPYGNHGECAM</sequence>
<dbReference type="GeneID" id="89941325"/>
<evidence type="ECO:0000256" key="9">
    <source>
        <dbReference type="SAM" id="MobiDB-lite"/>
    </source>
</evidence>
<feature type="region of interest" description="Disordered" evidence="9">
    <location>
        <begin position="157"/>
        <end position="181"/>
    </location>
</feature>
<feature type="compositionally biased region" description="Basic and acidic residues" evidence="9">
    <location>
        <begin position="165"/>
        <end position="181"/>
    </location>
</feature>
<keyword evidence="12" id="KW-1185">Reference proteome</keyword>
<dbReference type="CDD" id="cd22584">
    <property type="entry name" value="Rcat_RBR_unk"/>
    <property type="match status" value="1"/>
</dbReference>
<accession>A0AAN6YX29</accession>
<keyword evidence="8" id="KW-0862">Zinc</keyword>
<dbReference type="InterPro" id="IPR031127">
    <property type="entry name" value="E3_UB_ligase_RBR"/>
</dbReference>
<keyword evidence="5" id="KW-0677">Repeat</keyword>
<dbReference type="AlphaFoldDB" id="A0AAN6YX29"/>
<gene>
    <name evidence="11" type="ORF">N656DRAFT_793763</name>
</gene>
<dbReference type="GO" id="GO:0016567">
    <property type="term" value="P:protein ubiquitination"/>
    <property type="evidence" value="ECO:0007669"/>
    <property type="project" value="InterPro"/>
</dbReference>
<dbReference type="InterPro" id="IPR002867">
    <property type="entry name" value="IBR_dom"/>
</dbReference>
<proteinExistence type="predicted"/>
<dbReference type="Gene3D" id="1.20.120.1750">
    <property type="match status" value="1"/>
</dbReference>
<evidence type="ECO:0000256" key="1">
    <source>
        <dbReference type="ARBA" id="ARBA00001798"/>
    </source>
</evidence>
<comment type="caution">
    <text evidence="11">The sequence shown here is derived from an EMBL/GenBank/DDBJ whole genome shotgun (WGS) entry which is preliminary data.</text>
</comment>
<feature type="domain" description="RING-type" evidence="10">
    <location>
        <begin position="5"/>
        <end position="232"/>
    </location>
</feature>
<dbReference type="SMART" id="SM00647">
    <property type="entry name" value="IBR"/>
    <property type="match status" value="2"/>
</dbReference>
<organism evidence="11 12">
    <name type="scientific">Canariomyces notabilis</name>
    <dbReference type="NCBI Taxonomy" id="2074819"/>
    <lineage>
        <taxon>Eukaryota</taxon>
        <taxon>Fungi</taxon>
        <taxon>Dikarya</taxon>
        <taxon>Ascomycota</taxon>
        <taxon>Pezizomycotina</taxon>
        <taxon>Sordariomycetes</taxon>
        <taxon>Sordariomycetidae</taxon>
        <taxon>Sordariales</taxon>
        <taxon>Chaetomiaceae</taxon>
        <taxon>Canariomyces</taxon>
    </lineage>
</organism>
<dbReference type="CDD" id="cd20335">
    <property type="entry name" value="BRcat_RBR"/>
    <property type="match status" value="1"/>
</dbReference>
<protein>
    <recommendedName>
        <fullName evidence="2">RBR-type E3 ubiquitin transferase</fullName>
        <ecNumber evidence="2">2.3.2.31</ecNumber>
    </recommendedName>
</protein>
<dbReference type="Pfam" id="PF01485">
    <property type="entry name" value="IBR"/>
    <property type="match status" value="2"/>
</dbReference>
<keyword evidence="6" id="KW-0863">Zinc-finger</keyword>
<dbReference type="SUPFAM" id="SSF57850">
    <property type="entry name" value="RING/U-box"/>
    <property type="match status" value="2"/>
</dbReference>
<evidence type="ECO:0000259" key="10">
    <source>
        <dbReference type="PROSITE" id="PS51873"/>
    </source>
</evidence>
<dbReference type="EC" id="2.3.2.31" evidence="2"/>
<reference evidence="11" key="2">
    <citation type="submission" date="2023-05" db="EMBL/GenBank/DDBJ databases">
        <authorList>
            <consortium name="Lawrence Berkeley National Laboratory"/>
            <person name="Steindorff A."/>
            <person name="Hensen N."/>
            <person name="Bonometti L."/>
            <person name="Westerberg I."/>
            <person name="Brannstrom I.O."/>
            <person name="Guillou S."/>
            <person name="Cros-Aarteil S."/>
            <person name="Calhoun S."/>
            <person name="Haridas S."/>
            <person name="Kuo A."/>
            <person name="Mondo S."/>
            <person name="Pangilinan J."/>
            <person name="Riley R."/>
            <person name="Labutti K."/>
            <person name="Andreopoulos B."/>
            <person name="Lipzen A."/>
            <person name="Chen C."/>
            <person name="Yanf M."/>
            <person name="Daum C."/>
            <person name="Ng V."/>
            <person name="Clum A."/>
            <person name="Ohm R."/>
            <person name="Martin F."/>
            <person name="Silar P."/>
            <person name="Natvig D."/>
            <person name="Lalanne C."/>
            <person name="Gautier V."/>
            <person name="Ament-Velasquez S.L."/>
            <person name="Kruys A."/>
            <person name="Hutchinson M.I."/>
            <person name="Powell A.J."/>
            <person name="Barry K."/>
            <person name="Miller A.N."/>
            <person name="Grigoriev I.V."/>
            <person name="Debuchy R."/>
            <person name="Gladieux P."/>
            <person name="Thoren M.H."/>
            <person name="Johannesson H."/>
        </authorList>
    </citation>
    <scope>NUCLEOTIDE SEQUENCE</scope>
    <source>
        <strain evidence="11">CBS 508.74</strain>
    </source>
</reference>
<evidence type="ECO:0000256" key="5">
    <source>
        <dbReference type="ARBA" id="ARBA00022737"/>
    </source>
</evidence>
<evidence type="ECO:0000313" key="11">
    <source>
        <dbReference type="EMBL" id="KAK4117260.1"/>
    </source>
</evidence>
<evidence type="ECO:0000256" key="7">
    <source>
        <dbReference type="ARBA" id="ARBA00022786"/>
    </source>
</evidence>
<reference evidence="11" key="1">
    <citation type="journal article" date="2023" name="Mol. Phylogenet. Evol.">
        <title>Genome-scale phylogeny and comparative genomics of the fungal order Sordariales.</title>
        <authorList>
            <person name="Hensen N."/>
            <person name="Bonometti L."/>
            <person name="Westerberg I."/>
            <person name="Brannstrom I.O."/>
            <person name="Guillou S."/>
            <person name="Cros-Aarteil S."/>
            <person name="Calhoun S."/>
            <person name="Haridas S."/>
            <person name="Kuo A."/>
            <person name="Mondo S."/>
            <person name="Pangilinan J."/>
            <person name="Riley R."/>
            <person name="LaButti K."/>
            <person name="Andreopoulos B."/>
            <person name="Lipzen A."/>
            <person name="Chen C."/>
            <person name="Yan M."/>
            <person name="Daum C."/>
            <person name="Ng V."/>
            <person name="Clum A."/>
            <person name="Steindorff A."/>
            <person name="Ohm R.A."/>
            <person name="Martin F."/>
            <person name="Silar P."/>
            <person name="Natvig D.O."/>
            <person name="Lalanne C."/>
            <person name="Gautier V."/>
            <person name="Ament-Velasquez S.L."/>
            <person name="Kruys A."/>
            <person name="Hutchinson M.I."/>
            <person name="Powell A.J."/>
            <person name="Barry K."/>
            <person name="Miller A.N."/>
            <person name="Grigoriev I.V."/>
            <person name="Debuchy R."/>
            <person name="Gladieux P."/>
            <person name="Hiltunen Thoren M."/>
            <person name="Johannesson H."/>
        </authorList>
    </citation>
    <scope>NUCLEOTIDE SEQUENCE</scope>
    <source>
        <strain evidence="11">CBS 508.74</strain>
    </source>
</reference>
<evidence type="ECO:0000256" key="8">
    <source>
        <dbReference type="ARBA" id="ARBA00022833"/>
    </source>
</evidence>
<evidence type="ECO:0000313" key="12">
    <source>
        <dbReference type="Proteomes" id="UP001302812"/>
    </source>
</evidence>
<dbReference type="GO" id="GO:0008270">
    <property type="term" value="F:zinc ion binding"/>
    <property type="evidence" value="ECO:0007669"/>
    <property type="project" value="UniProtKB-KW"/>
</dbReference>